<dbReference type="EMBL" id="GEMB01004082">
    <property type="protein sequence ID" value="JAR99180.1"/>
    <property type="molecule type" value="Transcribed_RNA"/>
</dbReference>
<sequence>RDSDSPIPCDSDISRHILRALEEGSDDSGGVARYRGGGEGESSDSLRSSVSSCSACKGGSSAAVGVSEPWADWTSGKRTSVRVDLASPEDITLDSDSTRVVFSAYGTTVLRKRLPRLYCLLICK</sequence>
<accession>A0A161M9D5</accession>
<reference evidence="2" key="2">
    <citation type="journal article" date="2017" name="J. Med. Entomol.">
        <title>Transcriptome Analysis of the Triatoma infestans (Hemiptera: Reduviidae) Integument.</title>
        <authorList>
            <person name="Calderon-Fernandez G.M."/>
            <person name="Moriconi D.E."/>
            <person name="Dulbecco A.B."/>
            <person name="Juarez M.P."/>
        </authorList>
    </citation>
    <scope>NUCLEOTIDE SEQUENCE</scope>
    <source>
        <strain evidence="2">Int1</strain>
        <tissue evidence="2">Integument</tissue>
    </source>
</reference>
<evidence type="ECO:0000313" key="2">
    <source>
        <dbReference type="EMBL" id="JAR99180.1"/>
    </source>
</evidence>
<evidence type="ECO:0000256" key="1">
    <source>
        <dbReference type="SAM" id="MobiDB-lite"/>
    </source>
</evidence>
<name>A0A161M9D5_TRIIF</name>
<organism evidence="2">
    <name type="scientific">Triatoma infestans</name>
    <name type="common">Assassin bug</name>
    <dbReference type="NCBI Taxonomy" id="30076"/>
    <lineage>
        <taxon>Eukaryota</taxon>
        <taxon>Metazoa</taxon>
        <taxon>Ecdysozoa</taxon>
        <taxon>Arthropoda</taxon>
        <taxon>Hexapoda</taxon>
        <taxon>Insecta</taxon>
        <taxon>Pterygota</taxon>
        <taxon>Neoptera</taxon>
        <taxon>Paraneoptera</taxon>
        <taxon>Hemiptera</taxon>
        <taxon>Heteroptera</taxon>
        <taxon>Panheteroptera</taxon>
        <taxon>Cimicomorpha</taxon>
        <taxon>Reduviidae</taxon>
        <taxon>Triatominae</taxon>
        <taxon>Triatoma</taxon>
    </lineage>
</organism>
<protein>
    <submittedName>
        <fullName evidence="2">Uncharacterized protein</fullName>
    </submittedName>
</protein>
<dbReference type="AlphaFoldDB" id="A0A161M9D5"/>
<feature type="region of interest" description="Disordered" evidence="1">
    <location>
        <begin position="23"/>
        <end position="46"/>
    </location>
</feature>
<proteinExistence type="predicted"/>
<reference evidence="2" key="1">
    <citation type="submission" date="2016-04" db="EMBL/GenBank/DDBJ databases">
        <authorList>
            <person name="Calderon-Fernandez G.M.Sr."/>
        </authorList>
    </citation>
    <scope>NUCLEOTIDE SEQUENCE</scope>
    <source>
        <strain evidence="2">Int1</strain>
        <tissue evidence="2">Integument</tissue>
    </source>
</reference>
<feature type="non-terminal residue" evidence="2">
    <location>
        <position position="1"/>
    </location>
</feature>